<comment type="caution">
    <text evidence="2">The sequence shown here is derived from an EMBL/GenBank/DDBJ whole genome shotgun (WGS) entry which is preliminary data.</text>
</comment>
<evidence type="ECO:0000313" key="2">
    <source>
        <dbReference type="EMBL" id="KAF1848289.1"/>
    </source>
</evidence>
<organism evidence="2 3">
    <name type="scientific">Cucurbitaria berberidis CBS 394.84</name>
    <dbReference type="NCBI Taxonomy" id="1168544"/>
    <lineage>
        <taxon>Eukaryota</taxon>
        <taxon>Fungi</taxon>
        <taxon>Dikarya</taxon>
        <taxon>Ascomycota</taxon>
        <taxon>Pezizomycotina</taxon>
        <taxon>Dothideomycetes</taxon>
        <taxon>Pleosporomycetidae</taxon>
        <taxon>Pleosporales</taxon>
        <taxon>Pleosporineae</taxon>
        <taxon>Cucurbitariaceae</taxon>
        <taxon>Cucurbitaria</taxon>
    </lineage>
</organism>
<proteinExistence type="predicted"/>
<dbReference type="AlphaFoldDB" id="A0A9P4GN76"/>
<evidence type="ECO:0000256" key="1">
    <source>
        <dbReference type="SAM" id="MobiDB-lite"/>
    </source>
</evidence>
<reference evidence="2" key="1">
    <citation type="submission" date="2020-01" db="EMBL/GenBank/DDBJ databases">
        <authorList>
            <consortium name="DOE Joint Genome Institute"/>
            <person name="Haridas S."/>
            <person name="Albert R."/>
            <person name="Binder M."/>
            <person name="Bloem J."/>
            <person name="Labutti K."/>
            <person name="Salamov A."/>
            <person name="Andreopoulos B."/>
            <person name="Baker S.E."/>
            <person name="Barry K."/>
            <person name="Bills G."/>
            <person name="Bluhm B.H."/>
            <person name="Cannon C."/>
            <person name="Castanera R."/>
            <person name="Culley D.E."/>
            <person name="Daum C."/>
            <person name="Ezra D."/>
            <person name="Gonzalez J.B."/>
            <person name="Henrissat B."/>
            <person name="Kuo A."/>
            <person name="Liang C."/>
            <person name="Lipzen A."/>
            <person name="Lutzoni F."/>
            <person name="Magnuson J."/>
            <person name="Mondo S."/>
            <person name="Nolan M."/>
            <person name="Ohm R."/>
            <person name="Pangilinan J."/>
            <person name="Park H.-J."/>
            <person name="Ramirez L."/>
            <person name="Alfaro M."/>
            <person name="Sun H."/>
            <person name="Tritt A."/>
            <person name="Yoshinaga Y."/>
            <person name="Zwiers L.-H."/>
            <person name="Turgeon B.G."/>
            <person name="Goodwin S.B."/>
            <person name="Spatafora J.W."/>
            <person name="Crous P.W."/>
            <person name="Grigoriev I.V."/>
        </authorList>
    </citation>
    <scope>NUCLEOTIDE SEQUENCE</scope>
    <source>
        <strain evidence="2">CBS 394.84</strain>
    </source>
</reference>
<dbReference type="EMBL" id="ML976615">
    <property type="protein sequence ID" value="KAF1848289.1"/>
    <property type="molecule type" value="Genomic_DNA"/>
</dbReference>
<feature type="region of interest" description="Disordered" evidence="1">
    <location>
        <begin position="134"/>
        <end position="153"/>
    </location>
</feature>
<dbReference type="GeneID" id="63848957"/>
<feature type="compositionally biased region" description="Acidic residues" evidence="1">
    <location>
        <begin position="246"/>
        <end position="257"/>
    </location>
</feature>
<gene>
    <name evidence="2" type="ORF">K460DRAFT_353289</name>
</gene>
<feature type="compositionally biased region" description="Basic and acidic residues" evidence="1">
    <location>
        <begin position="215"/>
        <end position="225"/>
    </location>
</feature>
<keyword evidence="3" id="KW-1185">Reference proteome</keyword>
<sequence length="257" mass="28845">MAHKPASSNGLINKLPQIKLRRKLELQGRRMACAYTINKQSVWATYLKRTNPVYPKKLQRLRLHTAPSLNHNAANLTLDDIDYSTVSKEMGKYVTKDSFEERALNVFTYNCGLDLNTREELEGYIPKKRTVYGEEYDGDSSDASSDHVSDDDSECGLLMEQEATKGTKEMTVGEAIEVQQRYLCPTLGEEQVDRERFFLSLKKYGHITTDRLAEVLGNEEGHATSEADASMNDSSSDSSSRNSSSDDTDDSSDDSED</sequence>
<feature type="region of interest" description="Disordered" evidence="1">
    <location>
        <begin position="215"/>
        <end position="257"/>
    </location>
</feature>
<accession>A0A9P4GN76</accession>
<protein>
    <submittedName>
        <fullName evidence="2">Uncharacterized protein</fullName>
    </submittedName>
</protein>
<dbReference type="Proteomes" id="UP000800039">
    <property type="component" value="Unassembled WGS sequence"/>
</dbReference>
<name>A0A9P4GN76_9PLEO</name>
<feature type="compositionally biased region" description="Low complexity" evidence="1">
    <location>
        <begin position="226"/>
        <end position="245"/>
    </location>
</feature>
<dbReference type="RefSeq" id="XP_040790852.1">
    <property type="nucleotide sequence ID" value="XM_040931705.1"/>
</dbReference>
<evidence type="ECO:0000313" key="3">
    <source>
        <dbReference type="Proteomes" id="UP000800039"/>
    </source>
</evidence>
<dbReference type="OrthoDB" id="10524193at2759"/>